<evidence type="ECO:0000256" key="1">
    <source>
        <dbReference type="ARBA" id="ARBA00022679"/>
    </source>
</evidence>
<keyword evidence="10" id="KW-1185">Reference proteome</keyword>
<dbReference type="Proteomes" id="UP000518300">
    <property type="component" value="Unassembled WGS sequence"/>
</dbReference>
<dbReference type="SMART" id="SM00028">
    <property type="entry name" value="TPR"/>
    <property type="match status" value="6"/>
</dbReference>
<feature type="binding site" evidence="6">
    <location>
        <position position="110"/>
    </location>
    <ligand>
        <name>ATP</name>
        <dbReference type="ChEBI" id="CHEBI:30616"/>
    </ligand>
</feature>
<dbReference type="Pfam" id="PF13374">
    <property type="entry name" value="TPR_10"/>
    <property type="match status" value="1"/>
</dbReference>
<dbReference type="InterPro" id="IPR041916">
    <property type="entry name" value="Anti_sigma_zinc_sf"/>
</dbReference>
<dbReference type="GO" id="GO:0005524">
    <property type="term" value="F:ATP binding"/>
    <property type="evidence" value="ECO:0007669"/>
    <property type="project" value="UniProtKB-UniRule"/>
</dbReference>
<organism evidence="9 10">
    <name type="scientific">Pyxidicoccus fallax</name>
    <dbReference type="NCBI Taxonomy" id="394095"/>
    <lineage>
        <taxon>Bacteria</taxon>
        <taxon>Pseudomonadati</taxon>
        <taxon>Myxococcota</taxon>
        <taxon>Myxococcia</taxon>
        <taxon>Myxococcales</taxon>
        <taxon>Cystobacterineae</taxon>
        <taxon>Myxococcaceae</taxon>
        <taxon>Pyxidicoccus</taxon>
    </lineage>
</organism>
<dbReference type="GO" id="GO:0004674">
    <property type="term" value="F:protein serine/threonine kinase activity"/>
    <property type="evidence" value="ECO:0007669"/>
    <property type="project" value="TreeGrafter"/>
</dbReference>
<feature type="region of interest" description="Disordered" evidence="7">
    <location>
        <begin position="43"/>
        <end position="71"/>
    </location>
</feature>
<protein>
    <submittedName>
        <fullName evidence="9">Tetratricopeptide repeat protein</fullName>
    </submittedName>
</protein>
<sequence length="1003" mass="109628">MRCIDEPLFMKLLLGELSPEQTSEVDAHLDTCANCRQLVAQGLRAQNPEEPGSDRERDSLADRAAPTRDMPLEKGTEVGRYLVLEPLGAGGMGVVYSAYDPELDRRVALKLLRAGALGLEMEQGRAHLLREAQAMARVSHPHVVPVYDVGTFGQQVFLAMELVEAQTLGAWLKVAPRPWRQVLALFLDAGRGLSAAHAAGVVHGDFKPENLLVGRDGRVRVTDFGLAHLGAPATDLRPAPGTSPSTSSEDLTTRSVLGGTPAYMAPEQLCDGVRAGPSGDQFAFCVALHEALYGERPFEGLSLDTLKAELRAGRVRPPPPGTRVPPWLRRVLLRGLSVRPEERHPSMDALLAELQRDPAVRWRRGLSVAGGLTLLAAAVGLTHTVHTRRAQACDATAELAPVWGPERQQAVATAFLATGRPYADATWQRVRRELDAYTAAWATTRTTACEATRVRGGQSEEVLAWRMRCLDSRLADVSALSRLLSRADASMVDEAHRAVKALPPLSSCSEALAPGGAPAPEDPATRERHQELRETLAQGRALKTTGRYKEGVALVEPVAKAAREAGDRREGAEAFLLLGELREGAGDWKGAEEALFEALDAAEATRQDAVAARAWTLLVRVSTVGLDEYAQASRWRKRAAAAIDRLGGGNELLRVNLLTYAGTLLRKQGHFDEALAQQRQALTLVEQSFGPDSLEAADVYQELGATRLDQGELVEARAHVERAVALTRQALGPEHPEVARVRLALVLVLRSQNENGLAEALCREALAIFERTLGPDHPRVYDALNDLGSTLVVQGRMAEALPVYERSLEVARKSDGPESMGVAIIYSNVGFLFFQLEDWDKSQEYFHQSLAIRQKRFGAYDVGLVPPLRLISRAQLRQQRFDDAVRSIQRAVDIMLMQQDDSRGLWTLLLNDLGSALIKAGRPLEAVAPLERALAGWERAQPQTGQRSDTLFLLARALWESGKDRERALRLAREARAKLTGDDPSRSLSVERVDAWLAERGAR</sequence>
<evidence type="ECO:0000259" key="8">
    <source>
        <dbReference type="PROSITE" id="PS50011"/>
    </source>
</evidence>
<dbReference type="PROSITE" id="PS00108">
    <property type="entry name" value="PROTEIN_KINASE_ST"/>
    <property type="match status" value="1"/>
</dbReference>
<dbReference type="InterPro" id="IPR027383">
    <property type="entry name" value="Znf_put"/>
</dbReference>
<keyword evidence="4 6" id="KW-0067">ATP-binding</keyword>
<evidence type="ECO:0000256" key="7">
    <source>
        <dbReference type="SAM" id="MobiDB-lite"/>
    </source>
</evidence>
<keyword evidence="5" id="KW-0802">TPR repeat</keyword>
<name>A0A848LBZ8_9BACT</name>
<dbReference type="PROSITE" id="PS50005">
    <property type="entry name" value="TPR"/>
    <property type="match status" value="2"/>
</dbReference>
<dbReference type="Gene3D" id="3.30.200.20">
    <property type="entry name" value="Phosphorylase Kinase, domain 1"/>
    <property type="match status" value="1"/>
</dbReference>
<keyword evidence="1" id="KW-0808">Transferase</keyword>
<dbReference type="PROSITE" id="PS00107">
    <property type="entry name" value="PROTEIN_KINASE_ATP"/>
    <property type="match status" value="1"/>
</dbReference>
<feature type="compositionally biased region" description="Basic and acidic residues" evidence="7">
    <location>
        <begin position="52"/>
        <end position="61"/>
    </location>
</feature>
<reference evidence="9 10" key="1">
    <citation type="submission" date="2020-04" db="EMBL/GenBank/DDBJ databases">
        <title>Draft genome of Pyxidicoccus fallax type strain.</title>
        <authorList>
            <person name="Whitworth D.E."/>
        </authorList>
    </citation>
    <scope>NUCLEOTIDE SEQUENCE [LARGE SCALE GENOMIC DNA]</scope>
    <source>
        <strain evidence="9 10">DSM 14698</strain>
    </source>
</reference>
<feature type="repeat" description="TPR" evidence="5">
    <location>
        <begin position="823"/>
        <end position="856"/>
    </location>
</feature>
<feature type="region of interest" description="Disordered" evidence="7">
    <location>
        <begin position="232"/>
        <end position="253"/>
    </location>
</feature>
<comment type="caution">
    <text evidence="9">The sequence shown here is derived from an EMBL/GenBank/DDBJ whole genome shotgun (WGS) entry which is preliminary data.</text>
</comment>
<dbReference type="PANTHER" id="PTHR43289">
    <property type="entry name" value="MITOGEN-ACTIVATED PROTEIN KINASE KINASE KINASE 20-RELATED"/>
    <property type="match status" value="1"/>
</dbReference>
<evidence type="ECO:0000256" key="6">
    <source>
        <dbReference type="PROSITE-ProRule" id="PRU10141"/>
    </source>
</evidence>
<dbReference type="InterPro" id="IPR011009">
    <property type="entry name" value="Kinase-like_dom_sf"/>
</dbReference>
<dbReference type="InterPro" id="IPR019734">
    <property type="entry name" value="TPR_rpt"/>
</dbReference>
<evidence type="ECO:0000256" key="4">
    <source>
        <dbReference type="ARBA" id="ARBA00022840"/>
    </source>
</evidence>
<dbReference type="Pfam" id="PF13490">
    <property type="entry name" value="zf-HC2"/>
    <property type="match status" value="1"/>
</dbReference>
<evidence type="ECO:0000313" key="9">
    <source>
        <dbReference type="EMBL" id="NMO16580.1"/>
    </source>
</evidence>
<dbReference type="PANTHER" id="PTHR43289:SF34">
    <property type="entry name" value="SERINE_THREONINE-PROTEIN KINASE YBDM-RELATED"/>
    <property type="match status" value="1"/>
</dbReference>
<proteinExistence type="predicted"/>
<evidence type="ECO:0000256" key="2">
    <source>
        <dbReference type="ARBA" id="ARBA00022741"/>
    </source>
</evidence>
<dbReference type="InterPro" id="IPR000719">
    <property type="entry name" value="Prot_kinase_dom"/>
</dbReference>
<dbReference type="Pfam" id="PF13424">
    <property type="entry name" value="TPR_12"/>
    <property type="match status" value="3"/>
</dbReference>
<dbReference type="Gene3D" id="1.25.40.10">
    <property type="entry name" value="Tetratricopeptide repeat domain"/>
    <property type="match status" value="2"/>
</dbReference>
<dbReference type="EMBL" id="JABBJJ010000072">
    <property type="protein sequence ID" value="NMO16580.1"/>
    <property type="molecule type" value="Genomic_DNA"/>
</dbReference>
<dbReference type="Gene3D" id="1.10.510.10">
    <property type="entry name" value="Transferase(Phosphotransferase) domain 1"/>
    <property type="match status" value="1"/>
</dbReference>
<feature type="repeat" description="TPR" evidence="5">
    <location>
        <begin position="781"/>
        <end position="814"/>
    </location>
</feature>
<dbReference type="InterPro" id="IPR008271">
    <property type="entry name" value="Ser/Thr_kinase_AS"/>
</dbReference>
<feature type="region of interest" description="Disordered" evidence="7">
    <location>
        <begin position="509"/>
        <end position="529"/>
    </location>
</feature>
<keyword evidence="2 6" id="KW-0547">Nucleotide-binding</keyword>
<dbReference type="Pfam" id="PF00069">
    <property type="entry name" value="Pkinase"/>
    <property type="match status" value="1"/>
</dbReference>
<feature type="domain" description="Protein kinase" evidence="8">
    <location>
        <begin position="81"/>
        <end position="360"/>
    </location>
</feature>
<feature type="compositionally biased region" description="Low complexity" evidence="7">
    <location>
        <begin position="510"/>
        <end position="519"/>
    </location>
</feature>
<dbReference type="CDD" id="cd14014">
    <property type="entry name" value="STKc_PknB_like"/>
    <property type="match status" value="1"/>
</dbReference>
<dbReference type="PROSITE" id="PS50011">
    <property type="entry name" value="PROTEIN_KINASE_DOM"/>
    <property type="match status" value="1"/>
</dbReference>
<dbReference type="AlphaFoldDB" id="A0A848LBZ8"/>
<evidence type="ECO:0000256" key="3">
    <source>
        <dbReference type="ARBA" id="ARBA00022777"/>
    </source>
</evidence>
<keyword evidence="3" id="KW-0418">Kinase</keyword>
<evidence type="ECO:0000256" key="5">
    <source>
        <dbReference type="PROSITE-ProRule" id="PRU00339"/>
    </source>
</evidence>
<accession>A0A848LBZ8</accession>
<dbReference type="SUPFAM" id="SSF48452">
    <property type="entry name" value="TPR-like"/>
    <property type="match status" value="3"/>
</dbReference>
<dbReference type="InterPro" id="IPR011990">
    <property type="entry name" value="TPR-like_helical_dom_sf"/>
</dbReference>
<dbReference type="SUPFAM" id="SSF56112">
    <property type="entry name" value="Protein kinase-like (PK-like)"/>
    <property type="match status" value="1"/>
</dbReference>
<evidence type="ECO:0000313" key="10">
    <source>
        <dbReference type="Proteomes" id="UP000518300"/>
    </source>
</evidence>
<dbReference type="Gene3D" id="1.10.10.1320">
    <property type="entry name" value="Anti-sigma factor, zinc-finger domain"/>
    <property type="match status" value="1"/>
</dbReference>
<feature type="compositionally biased region" description="Polar residues" evidence="7">
    <location>
        <begin position="242"/>
        <end position="253"/>
    </location>
</feature>
<dbReference type="InterPro" id="IPR017441">
    <property type="entry name" value="Protein_kinase_ATP_BS"/>
</dbReference>
<gene>
    <name evidence="9" type="ORF">HG543_17195</name>
</gene>